<dbReference type="InterPro" id="IPR009051">
    <property type="entry name" value="Helical_ferredxn"/>
</dbReference>
<keyword evidence="5 11" id="KW-0560">Oxidoreductase</keyword>
<dbReference type="FunFam" id="3.50.50.60:FF:000041">
    <property type="entry name" value="Glutamate synthase, small subunit"/>
    <property type="match status" value="1"/>
</dbReference>
<evidence type="ECO:0000256" key="3">
    <source>
        <dbReference type="ARBA" id="ARBA00022723"/>
    </source>
</evidence>
<dbReference type="SUPFAM" id="SSF46548">
    <property type="entry name" value="alpha-helical ferredoxin"/>
    <property type="match status" value="1"/>
</dbReference>
<keyword evidence="12" id="KW-1185">Reference proteome</keyword>
<comment type="cofactor">
    <cofactor evidence="1">
        <name>[4Fe-4S] cluster</name>
        <dbReference type="ChEBI" id="CHEBI:49883"/>
    </cofactor>
</comment>
<dbReference type="eggNOG" id="COG0493">
    <property type="taxonomic scope" value="Bacteria"/>
</dbReference>
<dbReference type="GO" id="GO:0046872">
    <property type="term" value="F:metal ion binding"/>
    <property type="evidence" value="ECO:0007669"/>
    <property type="project" value="UniProtKB-KW"/>
</dbReference>
<dbReference type="InterPro" id="IPR023753">
    <property type="entry name" value="FAD/NAD-binding_dom"/>
</dbReference>
<dbReference type="PANTHER" id="PTHR42783">
    <property type="entry name" value="GLUTAMATE SYNTHASE [NADPH] SMALL CHAIN"/>
    <property type="match status" value="1"/>
</dbReference>
<dbReference type="PANTHER" id="PTHR42783:SF3">
    <property type="entry name" value="GLUTAMATE SYNTHASE [NADPH] SMALL CHAIN-RELATED"/>
    <property type="match status" value="1"/>
</dbReference>
<dbReference type="GO" id="GO:0004355">
    <property type="term" value="F:glutamate synthase (NADPH) activity"/>
    <property type="evidence" value="ECO:0007669"/>
    <property type="project" value="UniProtKB-EC"/>
</dbReference>
<evidence type="ECO:0000256" key="2">
    <source>
        <dbReference type="ARBA" id="ARBA00022485"/>
    </source>
</evidence>
<dbReference type="HOGENOM" id="CLU_000422_3_1_5"/>
<keyword evidence="7" id="KW-0411">Iron-sulfur</keyword>
<dbReference type="InterPro" id="IPR036188">
    <property type="entry name" value="FAD/NAD-bd_sf"/>
</dbReference>
<dbReference type="Pfam" id="PF07992">
    <property type="entry name" value="Pyr_redox_2"/>
    <property type="match status" value="1"/>
</dbReference>
<gene>
    <name evidence="11" type="ordered locus">GbCGDNIH1_0703</name>
</gene>
<proteinExistence type="predicted"/>
<dbReference type="EC" id="1.4.1.13" evidence="11"/>
<dbReference type="Proteomes" id="UP000001963">
    <property type="component" value="Chromosome"/>
</dbReference>
<evidence type="ECO:0000256" key="5">
    <source>
        <dbReference type="ARBA" id="ARBA00023002"/>
    </source>
</evidence>
<organism evidence="11 12">
    <name type="scientific">Granulibacter bethesdensis (strain ATCC BAA-1260 / CGDNIH1)</name>
    <dbReference type="NCBI Taxonomy" id="391165"/>
    <lineage>
        <taxon>Bacteria</taxon>
        <taxon>Pseudomonadati</taxon>
        <taxon>Pseudomonadota</taxon>
        <taxon>Alphaproteobacteria</taxon>
        <taxon>Acetobacterales</taxon>
        <taxon>Acetobacteraceae</taxon>
        <taxon>Granulibacter</taxon>
    </lineage>
</organism>
<feature type="domain" description="Dihydroprymidine dehydrogenase" evidence="10">
    <location>
        <begin position="53"/>
        <end position="163"/>
    </location>
</feature>
<keyword evidence="4" id="KW-0521">NADP</keyword>
<accession>Q0BUA1</accession>
<evidence type="ECO:0000259" key="10">
    <source>
        <dbReference type="Pfam" id="PF14691"/>
    </source>
</evidence>
<dbReference type="EMBL" id="CP000394">
    <property type="protein sequence ID" value="ABI61601.1"/>
    <property type="molecule type" value="Genomic_DNA"/>
</dbReference>
<evidence type="ECO:0000256" key="1">
    <source>
        <dbReference type="ARBA" id="ARBA00001966"/>
    </source>
</evidence>
<evidence type="ECO:0000256" key="7">
    <source>
        <dbReference type="ARBA" id="ARBA00023014"/>
    </source>
</evidence>
<reference evidence="11 12" key="1">
    <citation type="journal article" date="2007" name="J. Bacteriol.">
        <title>Genome sequence analysis of the emerging human pathogenic acetic acid bacterium Granulibacter bethesdensis.</title>
        <authorList>
            <person name="Greenberg D.E."/>
            <person name="Porcella S.F."/>
            <person name="Zelazny A.M."/>
            <person name="Virtaneva K."/>
            <person name="Sturdevant D.E."/>
            <person name="Kupko J.J.III."/>
            <person name="Barbian K.D."/>
            <person name="Babar A."/>
            <person name="Dorward D.W."/>
            <person name="Holland S.M."/>
        </authorList>
    </citation>
    <scope>NUCLEOTIDE SEQUENCE [LARGE SCALE GENOMIC DNA]</scope>
    <source>
        <strain evidence="12">ATCC BAA-1260 / CGDNIH1</strain>
    </source>
</reference>
<dbReference type="InterPro" id="IPR006006">
    <property type="entry name" value="GltD-like"/>
</dbReference>
<protein>
    <submittedName>
        <fullName evidence="11">Glutamate synthase [NADPH] small chain</fullName>
        <ecNumber evidence="11">1.4.1.13</ecNumber>
    </submittedName>
</protein>
<keyword evidence="6" id="KW-0408">Iron</keyword>
<evidence type="ECO:0000313" key="12">
    <source>
        <dbReference type="Proteomes" id="UP000001963"/>
    </source>
</evidence>
<evidence type="ECO:0000256" key="6">
    <source>
        <dbReference type="ARBA" id="ARBA00023004"/>
    </source>
</evidence>
<name>Q0BUA1_GRABC</name>
<dbReference type="AlphaFoldDB" id="Q0BUA1"/>
<dbReference type="KEGG" id="gbe:GbCGDNIH1_0703"/>
<dbReference type="SUPFAM" id="SSF51971">
    <property type="entry name" value="Nucleotide-binding domain"/>
    <property type="match status" value="1"/>
</dbReference>
<keyword evidence="3" id="KW-0479">Metal-binding</keyword>
<dbReference type="Pfam" id="PF14691">
    <property type="entry name" value="Fer4_20"/>
    <property type="match status" value="1"/>
</dbReference>
<dbReference type="NCBIfam" id="TIGR01318">
    <property type="entry name" value="gltD_gamma_fam"/>
    <property type="match status" value="1"/>
</dbReference>
<dbReference type="STRING" id="391165.GbCGDNIH1_0703"/>
<dbReference type="GO" id="GO:0051539">
    <property type="term" value="F:4 iron, 4 sulfur cluster binding"/>
    <property type="evidence" value="ECO:0007669"/>
    <property type="project" value="UniProtKB-KW"/>
</dbReference>
<evidence type="ECO:0000259" key="9">
    <source>
        <dbReference type="Pfam" id="PF07992"/>
    </source>
</evidence>
<keyword evidence="2" id="KW-0004">4Fe-4S</keyword>
<dbReference type="PRINTS" id="PR00419">
    <property type="entry name" value="ADXRDTASE"/>
</dbReference>
<dbReference type="InterPro" id="IPR028261">
    <property type="entry name" value="DPD_II"/>
</dbReference>
<evidence type="ECO:0000256" key="8">
    <source>
        <dbReference type="SAM" id="MobiDB-lite"/>
    </source>
</evidence>
<dbReference type="Gene3D" id="1.10.1060.10">
    <property type="entry name" value="Alpha-helical ferredoxin"/>
    <property type="match status" value="1"/>
</dbReference>
<evidence type="ECO:0000256" key="4">
    <source>
        <dbReference type="ARBA" id="ARBA00022857"/>
    </source>
</evidence>
<evidence type="ECO:0000313" key="11">
    <source>
        <dbReference type="EMBL" id="ABI61601.1"/>
    </source>
</evidence>
<feature type="domain" description="FAD/NAD(P)-binding" evidence="9">
    <location>
        <begin position="177"/>
        <end position="488"/>
    </location>
</feature>
<dbReference type="Gene3D" id="3.50.50.60">
    <property type="entry name" value="FAD/NAD(P)-binding domain"/>
    <property type="match status" value="2"/>
</dbReference>
<sequence length="522" mass="56843">MRVRLHTAHAKAVPFPSPWSACRPLRRLLMAERMLQFVRRAQAYPDKRAAEQRVEDFDEIYADFQPEQAAAQASRCSQCGVPFCSIHCPLSNNIPDWLKLTAEGRLEEAYEVSSATNNFPEICGRICPQDRLCEGNCVIEKDFNSVTIGSVERYITDTAWEKGWVKPPRPSHELEQSVAIIGAGPAGLAAAEQLRRLGYQVHVYDRYDRVGGLLIYGIPGFKLEKDIVLRRWKLLEDAGVVFHCGVEIGNGAGAVSMASLQEKHDAVLVATGVYKSRELGGPGSGLPGIVPALTFLTASNRVGLGDKVEDFDNGVLNAAGKDVVVIGGGDTAMDCVRTSIRQGAKSVKCLYRRDKANMPGSMREVKNAEEEGVEFVWLSAPEAFLGEDRVHGVRAVRMHLGLPDASGRQSVEPLEGSHYTIPADLVIKALGFDPEDMPVMFGTPELGVTRWGTLKVDPKTFMTSLPGVFAAGDIVRGASLVVWAVRDGRDAAAEMHRFLQGKAPATLKEHESEPQGVPAAAE</sequence>
<feature type="region of interest" description="Disordered" evidence="8">
    <location>
        <begin position="502"/>
        <end position="522"/>
    </location>
</feature>